<proteinExistence type="predicted"/>
<organism evidence="1">
    <name type="scientific">Actinobacillus porcitonsillarum</name>
    <dbReference type="NCBI Taxonomy" id="189834"/>
    <lineage>
        <taxon>Bacteria</taxon>
        <taxon>Pseudomonadati</taxon>
        <taxon>Pseudomonadota</taxon>
        <taxon>Gammaproteobacteria</taxon>
        <taxon>Pasteurellales</taxon>
        <taxon>Pasteurellaceae</taxon>
        <taxon>Actinobacillus</taxon>
    </lineage>
</organism>
<accession>A6Q0I9</accession>
<dbReference type="AlphaFoldDB" id="A6Q0I9"/>
<sequence>MKIKIKSDLNEYVITYTLFFDGEVEMVSGDLRAIMERISRFFRTKEMNGALLHVNMDCNFNM</sequence>
<dbReference type="RefSeq" id="WP_005825656.1">
    <property type="nucleotide sequence ID" value="NC_007094.1"/>
</dbReference>
<geneLocation type="plasmid" evidence="2">
    <name>pKMA505</name>
</geneLocation>
<protein>
    <submittedName>
        <fullName evidence="1">Uncharacterized protein</fullName>
    </submittedName>
</protein>
<evidence type="ECO:0000313" key="2">
    <source>
        <dbReference type="EMBL" id="CAP19935.1"/>
    </source>
</evidence>
<keyword evidence="1" id="KW-0614">Plasmid</keyword>
<dbReference type="EMBL" id="AJ830710">
    <property type="protein sequence ID" value="CAP19935.1"/>
    <property type="molecule type" value="Genomic_DNA"/>
</dbReference>
<name>A6Q0I9_9PAST</name>
<geneLocation type="plasmid" evidence="1">
    <name>pKMA202</name>
</geneLocation>
<evidence type="ECO:0000313" key="1">
    <source>
        <dbReference type="EMBL" id="CAO03062.1"/>
    </source>
</evidence>
<dbReference type="EMBL" id="AM748706">
    <property type="protein sequence ID" value="CAO03062.1"/>
    <property type="molecule type" value="Genomic_DNA"/>
</dbReference>
<reference evidence="1" key="1">
    <citation type="journal article" date="2008" name="Plasmid">
        <title>Small multidrug resistance plasmids in Actinobacillus porcitonsillarum.</title>
        <authorList>
            <person name="Matter D."/>
            <person name="Rossano A."/>
            <person name="Sieber S."/>
            <person name="Perreten V."/>
        </authorList>
    </citation>
    <scope>NUCLEOTIDE SEQUENCE [LARGE SCALE GENOMIC DNA]</scope>
    <source>
        <plasmid evidence="1">pKMA202</plasmid>
        <plasmid evidence="2">pKMA505</plasmid>
    </source>
</reference>